<keyword evidence="7" id="KW-0732">Signal</keyword>
<feature type="signal peptide" evidence="7">
    <location>
        <begin position="1"/>
        <end position="20"/>
    </location>
</feature>
<dbReference type="EMBL" id="WTYE01000001">
    <property type="protein sequence ID" value="MXP30250.1"/>
    <property type="molecule type" value="Genomic_DNA"/>
</dbReference>
<dbReference type="PROSITE" id="PS51257">
    <property type="entry name" value="PROKAR_LIPOPROTEIN"/>
    <property type="match status" value="1"/>
</dbReference>
<dbReference type="Pfam" id="PF00034">
    <property type="entry name" value="Cytochrom_C"/>
    <property type="match status" value="1"/>
</dbReference>
<dbReference type="InterPro" id="IPR009056">
    <property type="entry name" value="Cyt_c-like_dom"/>
</dbReference>
<dbReference type="RefSeq" id="WP_160777817.1">
    <property type="nucleotide sequence ID" value="NZ_BAAAZF010000001.1"/>
</dbReference>
<protein>
    <submittedName>
        <fullName evidence="9">C-type cytochrome</fullName>
    </submittedName>
</protein>
<dbReference type="GO" id="GO:0046872">
    <property type="term" value="F:metal ion binding"/>
    <property type="evidence" value="ECO:0007669"/>
    <property type="project" value="UniProtKB-KW"/>
</dbReference>
<dbReference type="Proteomes" id="UP000446786">
    <property type="component" value="Unassembled WGS sequence"/>
</dbReference>
<keyword evidence="5 6" id="KW-0408">Iron</keyword>
<evidence type="ECO:0000256" key="2">
    <source>
        <dbReference type="ARBA" id="ARBA00022617"/>
    </source>
</evidence>
<dbReference type="InterPro" id="IPR002327">
    <property type="entry name" value="Cyt_c_1A/1B"/>
</dbReference>
<evidence type="ECO:0000256" key="3">
    <source>
        <dbReference type="ARBA" id="ARBA00022723"/>
    </source>
</evidence>
<dbReference type="PRINTS" id="PR00604">
    <property type="entry name" value="CYTCHRMECIAB"/>
</dbReference>
<evidence type="ECO:0000313" key="10">
    <source>
        <dbReference type="EMBL" id="MXP33010.1"/>
    </source>
</evidence>
<dbReference type="PROSITE" id="PS51007">
    <property type="entry name" value="CYTC"/>
    <property type="match status" value="1"/>
</dbReference>
<evidence type="ECO:0000256" key="5">
    <source>
        <dbReference type="ARBA" id="ARBA00023004"/>
    </source>
</evidence>
<name>A0A845AJ13_9SPHN</name>
<keyword evidence="4" id="KW-0249">Electron transport</keyword>
<gene>
    <name evidence="9" type="ORF">GRI94_00265</name>
    <name evidence="10" type="ORF">GRI94_14355</name>
</gene>
<evidence type="ECO:0000256" key="4">
    <source>
        <dbReference type="ARBA" id="ARBA00022982"/>
    </source>
</evidence>
<dbReference type="AlphaFoldDB" id="A0A845AJ13"/>
<dbReference type="Gene3D" id="1.10.760.10">
    <property type="entry name" value="Cytochrome c-like domain"/>
    <property type="match status" value="1"/>
</dbReference>
<evidence type="ECO:0000259" key="8">
    <source>
        <dbReference type="PROSITE" id="PS51007"/>
    </source>
</evidence>
<keyword evidence="11" id="KW-1185">Reference proteome</keyword>
<evidence type="ECO:0000256" key="1">
    <source>
        <dbReference type="ARBA" id="ARBA00022448"/>
    </source>
</evidence>
<evidence type="ECO:0000313" key="9">
    <source>
        <dbReference type="EMBL" id="MXP30250.1"/>
    </source>
</evidence>
<feature type="chain" id="PRO_5044663522" evidence="7">
    <location>
        <begin position="21"/>
        <end position="160"/>
    </location>
</feature>
<sequence length="160" mass="15922">MRLPATFTVGLMALTLVACGSEVQEPVEQIVVREPGEEPVEAPGDGAAEAAVTATSDIDLVAAGEAAFAVCSACHSVQAGGASGIGPNLNGVLGRVAGSLDGANYSDAMASSGITWSVEELDAFLANPRAKVPGTTMSAGAVSNDERRAAIVAYLASLSS</sequence>
<dbReference type="InterPro" id="IPR036909">
    <property type="entry name" value="Cyt_c-like_dom_sf"/>
</dbReference>
<keyword evidence="1" id="KW-0813">Transport</keyword>
<keyword evidence="3 6" id="KW-0479">Metal-binding</keyword>
<evidence type="ECO:0000256" key="7">
    <source>
        <dbReference type="SAM" id="SignalP"/>
    </source>
</evidence>
<reference evidence="9 11" key="1">
    <citation type="submission" date="2019-12" db="EMBL/GenBank/DDBJ databases">
        <title>Genomic-based taxomic classification of the family Erythrobacteraceae.</title>
        <authorList>
            <person name="Xu L."/>
        </authorList>
    </citation>
    <scope>NUCLEOTIDE SEQUENCE [LARGE SCALE GENOMIC DNA]</scope>
    <source>
        <strain evidence="9 11">JCM 16677</strain>
    </source>
</reference>
<dbReference type="PANTHER" id="PTHR11961">
    <property type="entry name" value="CYTOCHROME C"/>
    <property type="match status" value="1"/>
</dbReference>
<accession>A0A845AJ13</accession>
<organism evidence="9 11">
    <name type="scientific">Parerythrobacter jejuensis</name>
    <dbReference type="NCBI Taxonomy" id="795812"/>
    <lineage>
        <taxon>Bacteria</taxon>
        <taxon>Pseudomonadati</taxon>
        <taxon>Pseudomonadota</taxon>
        <taxon>Alphaproteobacteria</taxon>
        <taxon>Sphingomonadales</taxon>
        <taxon>Erythrobacteraceae</taxon>
        <taxon>Parerythrobacter</taxon>
    </lineage>
</organism>
<proteinExistence type="predicted"/>
<dbReference type="GO" id="GO:0009055">
    <property type="term" value="F:electron transfer activity"/>
    <property type="evidence" value="ECO:0007669"/>
    <property type="project" value="InterPro"/>
</dbReference>
<dbReference type="EMBL" id="WTYE01000001">
    <property type="protein sequence ID" value="MXP33010.1"/>
    <property type="molecule type" value="Genomic_DNA"/>
</dbReference>
<feature type="domain" description="Cytochrome c" evidence="8">
    <location>
        <begin position="59"/>
        <end position="159"/>
    </location>
</feature>
<evidence type="ECO:0000313" key="11">
    <source>
        <dbReference type="Proteomes" id="UP000446786"/>
    </source>
</evidence>
<comment type="caution">
    <text evidence="9">The sequence shown here is derived from an EMBL/GenBank/DDBJ whole genome shotgun (WGS) entry which is preliminary data.</text>
</comment>
<dbReference type="OrthoDB" id="9805828at2"/>
<evidence type="ECO:0000256" key="6">
    <source>
        <dbReference type="PROSITE-ProRule" id="PRU00433"/>
    </source>
</evidence>
<dbReference type="GO" id="GO:0020037">
    <property type="term" value="F:heme binding"/>
    <property type="evidence" value="ECO:0007669"/>
    <property type="project" value="InterPro"/>
</dbReference>
<keyword evidence="2 6" id="KW-0349">Heme</keyword>
<dbReference type="SUPFAM" id="SSF46626">
    <property type="entry name" value="Cytochrome c"/>
    <property type="match status" value="1"/>
</dbReference>